<evidence type="ECO:0000256" key="1">
    <source>
        <dbReference type="SAM" id="MobiDB-lite"/>
    </source>
</evidence>
<sequence>MQNIKRFILSSRLNGRVFFLLIAPAEEGAEGPESCRLPPFPLPKGRKERILRSSVAGRISLMPSETEGRSKTFVRPAIPGPVRQGRTTMPAEGPAIESSVCGHFFNPVPEM</sequence>
<dbReference type="EMBL" id="QEWE01000017">
    <property type="protein sequence ID" value="REJ28319.1"/>
    <property type="molecule type" value="Genomic_DNA"/>
</dbReference>
<comment type="caution">
    <text evidence="2">The sequence shown here is derived from an EMBL/GenBank/DDBJ whole genome shotgun (WGS) entry which is preliminary data.</text>
</comment>
<protein>
    <submittedName>
        <fullName evidence="2">Uncharacterized protein</fullName>
    </submittedName>
</protein>
<organism evidence="2 3">
    <name type="scientific">Caldibacillus debilis</name>
    <dbReference type="NCBI Taxonomy" id="301148"/>
    <lineage>
        <taxon>Bacteria</taxon>
        <taxon>Bacillati</taxon>
        <taxon>Bacillota</taxon>
        <taxon>Bacilli</taxon>
        <taxon>Bacillales</taxon>
        <taxon>Bacillaceae</taxon>
        <taxon>Caldibacillus</taxon>
    </lineage>
</organism>
<accession>A0A3E0K4M3</accession>
<dbReference type="AlphaFoldDB" id="A0A3E0K4M3"/>
<reference evidence="2 3" key="1">
    <citation type="submission" date="2018-03" db="EMBL/GenBank/DDBJ databases">
        <authorList>
            <person name="Keele B.F."/>
        </authorList>
    </citation>
    <scope>NUCLEOTIDE SEQUENCE [LARGE SCALE GENOMIC DNA]</scope>
    <source>
        <strain evidence="2">ZCTH4_d</strain>
    </source>
</reference>
<feature type="region of interest" description="Disordered" evidence="1">
    <location>
        <begin position="65"/>
        <end position="93"/>
    </location>
</feature>
<name>A0A3E0K4M3_9BACI</name>
<dbReference type="Proteomes" id="UP000257014">
    <property type="component" value="Unassembled WGS sequence"/>
</dbReference>
<proteinExistence type="predicted"/>
<gene>
    <name evidence="2" type="ORF">C6P37_08780</name>
</gene>
<evidence type="ECO:0000313" key="3">
    <source>
        <dbReference type="Proteomes" id="UP000257014"/>
    </source>
</evidence>
<evidence type="ECO:0000313" key="2">
    <source>
        <dbReference type="EMBL" id="REJ28319.1"/>
    </source>
</evidence>